<keyword evidence="3" id="KW-0238">DNA-binding</keyword>
<dbReference type="InterPro" id="IPR012340">
    <property type="entry name" value="NA-bd_OB-fold"/>
</dbReference>
<evidence type="ECO:0000259" key="1">
    <source>
        <dbReference type="Pfam" id="PF01796"/>
    </source>
</evidence>
<evidence type="ECO:0000313" key="3">
    <source>
        <dbReference type="EMBL" id="WFG40246.1"/>
    </source>
</evidence>
<sequence>MTNSTPKPQPVSQPESDRYWDGLKNEEIWLQRSKATGKFQFYPRNFSISDPGTGEEGIEWVQASGNAELFTFAIVHAAPHMGFVGEVPYITALVQLEEDVIVPTNIVGVEPEPENFQIGMALKPVFEHNDDGHTLLKFAPA</sequence>
<gene>
    <name evidence="2" type="ORF">GKO46_09855</name>
    <name evidence="3" type="ORF">GKO48_11685</name>
</gene>
<dbReference type="PANTHER" id="PTHR34075">
    <property type="entry name" value="BLR3430 PROTEIN"/>
    <property type="match status" value="1"/>
</dbReference>
<evidence type="ECO:0000313" key="5">
    <source>
        <dbReference type="Proteomes" id="UP001321249"/>
    </source>
</evidence>
<dbReference type="InterPro" id="IPR052513">
    <property type="entry name" value="Thioester_dehydratase-like"/>
</dbReference>
<name>A0AAJ5ZK77_9CHLR</name>
<protein>
    <submittedName>
        <fullName evidence="3">DNA-binding protein</fullName>
    </submittedName>
</protein>
<reference evidence="4 5" key="1">
    <citation type="submission" date="2019-11" db="EMBL/GenBank/DDBJ databases">
        <authorList>
            <person name="Cho J.-C."/>
        </authorList>
    </citation>
    <scope>NUCLEOTIDE SEQUENCE [LARGE SCALE GENOMIC DNA]</scope>
    <source>
        <strain evidence="3 4">JH1073</strain>
        <strain evidence="2 5">JH702</strain>
    </source>
</reference>
<dbReference type="GO" id="GO:0003677">
    <property type="term" value="F:DNA binding"/>
    <property type="evidence" value="ECO:0007669"/>
    <property type="project" value="UniProtKB-KW"/>
</dbReference>
<accession>A0AAJ5ZK77</accession>
<feature type="domain" description="ChsH2 C-terminal OB-fold" evidence="1">
    <location>
        <begin position="60"/>
        <end position="127"/>
    </location>
</feature>
<dbReference type="Proteomes" id="UP001219901">
    <property type="component" value="Chromosome"/>
</dbReference>
<dbReference type="SUPFAM" id="SSF50249">
    <property type="entry name" value="Nucleic acid-binding proteins"/>
    <property type="match status" value="1"/>
</dbReference>
<dbReference type="EMBL" id="WMBE01000003">
    <property type="protein sequence ID" value="MDG0867372.1"/>
    <property type="molecule type" value="Genomic_DNA"/>
</dbReference>
<proteinExistence type="predicted"/>
<organism evidence="3 4">
    <name type="scientific">Candidatus Lucifugimonas marina</name>
    <dbReference type="NCBI Taxonomy" id="3038979"/>
    <lineage>
        <taxon>Bacteria</taxon>
        <taxon>Bacillati</taxon>
        <taxon>Chloroflexota</taxon>
        <taxon>Dehalococcoidia</taxon>
        <taxon>SAR202 cluster</taxon>
        <taxon>Candidatus Lucifugimonadales</taxon>
        <taxon>Candidatus Lucifugimonadaceae</taxon>
        <taxon>Candidatus Lucifugimonas</taxon>
    </lineage>
</organism>
<dbReference type="EMBL" id="CP046147">
    <property type="protein sequence ID" value="WFG40246.1"/>
    <property type="molecule type" value="Genomic_DNA"/>
</dbReference>
<dbReference type="RefSeq" id="WP_342825677.1">
    <property type="nucleotide sequence ID" value="NZ_CP046146.1"/>
</dbReference>
<reference evidence="3" key="2">
    <citation type="journal article" date="2023" name="Nat. Commun.">
        <title>Cultivation of marine bacteria of the SAR202 clade.</title>
        <authorList>
            <person name="Lim Y."/>
            <person name="Seo J.H."/>
            <person name="Giovannoni S.J."/>
            <person name="Kang I."/>
            <person name="Cho J.C."/>
        </authorList>
    </citation>
    <scope>NUCLEOTIDE SEQUENCE</scope>
    <source>
        <strain evidence="3">JH1073</strain>
    </source>
</reference>
<keyword evidence="4" id="KW-1185">Reference proteome</keyword>
<dbReference type="Proteomes" id="UP001321249">
    <property type="component" value="Unassembled WGS sequence"/>
</dbReference>
<dbReference type="InterPro" id="IPR002878">
    <property type="entry name" value="ChsH2_C"/>
</dbReference>
<dbReference type="Pfam" id="PF01796">
    <property type="entry name" value="OB_ChsH2_C"/>
    <property type="match status" value="1"/>
</dbReference>
<dbReference type="AlphaFoldDB" id="A0AAJ5ZK77"/>
<dbReference type="PANTHER" id="PTHR34075:SF5">
    <property type="entry name" value="BLR3430 PROTEIN"/>
    <property type="match status" value="1"/>
</dbReference>
<reference evidence="4" key="3">
    <citation type="submission" date="2023-06" db="EMBL/GenBank/DDBJ databases">
        <title>Pangenomics reveal diversification of enzyme families and niche specialization in globally abundant SAR202 bacteria.</title>
        <authorList>
            <person name="Saw J.H.W."/>
        </authorList>
    </citation>
    <scope>NUCLEOTIDE SEQUENCE [LARGE SCALE GENOMIC DNA]</scope>
    <source>
        <strain evidence="4">JH1073</strain>
    </source>
</reference>
<evidence type="ECO:0000313" key="2">
    <source>
        <dbReference type="EMBL" id="MDG0867372.1"/>
    </source>
</evidence>
<evidence type="ECO:0000313" key="4">
    <source>
        <dbReference type="Proteomes" id="UP001219901"/>
    </source>
</evidence>